<keyword evidence="7 9" id="KW-0472">Membrane</keyword>
<dbReference type="SUPFAM" id="SSF81345">
    <property type="entry name" value="ABC transporter involved in vitamin B12 uptake, BtuC"/>
    <property type="match status" value="1"/>
</dbReference>
<evidence type="ECO:0000256" key="5">
    <source>
        <dbReference type="ARBA" id="ARBA00022692"/>
    </source>
</evidence>
<organism evidence="10 11">
    <name type="scientific">Corynebacterium mendelii</name>
    <dbReference type="NCBI Taxonomy" id="2765362"/>
    <lineage>
        <taxon>Bacteria</taxon>
        <taxon>Bacillati</taxon>
        <taxon>Actinomycetota</taxon>
        <taxon>Actinomycetes</taxon>
        <taxon>Mycobacteriales</taxon>
        <taxon>Corynebacteriaceae</taxon>
        <taxon>Corynebacterium</taxon>
    </lineage>
</organism>
<feature type="transmembrane region" description="Helical" evidence="9">
    <location>
        <begin position="159"/>
        <end position="183"/>
    </location>
</feature>
<comment type="subcellular location">
    <subcellularLocation>
        <location evidence="1">Cell membrane</location>
        <topology evidence="1">Multi-pass membrane protein</topology>
    </subcellularLocation>
</comment>
<dbReference type="EMBL" id="JAFLEQ010000005">
    <property type="protein sequence ID" value="MBN9643668.1"/>
    <property type="molecule type" value="Genomic_DNA"/>
</dbReference>
<evidence type="ECO:0000256" key="1">
    <source>
        <dbReference type="ARBA" id="ARBA00004651"/>
    </source>
</evidence>
<keyword evidence="6 9" id="KW-1133">Transmembrane helix</keyword>
<feature type="transmembrane region" description="Helical" evidence="9">
    <location>
        <begin position="349"/>
        <end position="369"/>
    </location>
</feature>
<dbReference type="InterPro" id="IPR037294">
    <property type="entry name" value="ABC_BtuC-like"/>
</dbReference>
<evidence type="ECO:0000256" key="7">
    <source>
        <dbReference type="ARBA" id="ARBA00023136"/>
    </source>
</evidence>
<evidence type="ECO:0000256" key="6">
    <source>
        <dbReference type="ARBA" id="ARBA00022989"/>
    </source>
</evidence>
<dbReference type="GO" id="GO:0005886">
    <property type="term" value="C:plasma membrane"/>
    <property type="evidence" value="ECO:0007669"/>
    <property type="project" value="UniProtKB-SubCell"/>
</dbReference>
<feature type="transmembrane region" description="Helical" evidence="9">
    <location>
        <begin position="195"/>
        <end position="214"/>
    </location>
</feature>
<comment type="similarity">
    <text evidence="2">Belongs to the binding-protein-dependent transport system permease family. FecCD subfamily.</text>
</comment>
<feature type="transmembrane region" description="Helical" evidence="9">
    <location>
        <begin position="240"/>
        <end position="261"/>
    </location>
</feature>
<keyword evidence="4" id="KW-1003">Cell membrane</keyword>
<comment type="caution">
    <text evidence="10">The sequence shown here is derived from an EMBL/GenBank/DDBJ whole genome shotgun (WGS) entry which is preliminary data.</text>
</comment>
<feature type="region of interest" description="Disordered" evidence="8">
    <location>
        <begin position="1"/>
        <end position="25"/>
    </location>
</feature>
<evidence type="ECO:0000256" key="8">
    <source>
        <dbReference type="SAM" id="MobiDB-lite"/>
    </source>
</evidence>
<dbReference type="Pfam" id="PF01032">
    <property type="entry name" value="FecCD"/>
    <property type="match status" value="1"/>
</dbReference>
<dbReference type="InterPro" id="IPR000522">
    <property type="entry name" value="ABC_transptr_permease_BtuC"/>
</dbReference>
<dbReference type="RefSeq" id="WP_207118407.1">
    <property type="nucleotide sequence ID" value="NZ_JAFLEQ010000005.1"/>
</dbReference>
<feature type="compositionally biased region" description="Polar residues" evidence="8">
    <location>
        <begin position="1"/>
        <end position="13"/>
    </location>
</feature>
<evidence type="ECO:0000313" key="10">
    <source>
        <dbReference type="EMBL" id="MBN9643668.1"/>
    </source>
</evidence>
<evidence type="ECO:0000256" key="2">
    <source>
        <dbReference type="ARBA" id="ARBA00007935"/>
    </source>
</evidence>
<dbReference type="GO" id="GO:0033214">
    <property type="term" value="P:siderophore-iron import into cell"/>
    <property type="evidence" value="ECO:0007669"/>
    <property type="project" value="TreeGrafter"/>
</dbReference>
<dbReference type="CDD" id="cd06550">
    <property type="entry name" value="TM_ABC_iron-siderophores_like"/>
    <property type="match status" value="1"/>
</dbReference>
<dbReference type="GO" id="GO:0022857">
    <property type="term" value="F:transmembrane transporter activity"/>
    <property type="evidence" value="ECO:0007669"/>
    <property type="project" value="InterPro"/>
</dbReference>
<dbReference type="PANTHER" id="PTHR30472">
    <property type="entry name" value="FERRIC ENTEROBACTIN TRANSPORT SYSTEM PERMEASE PROTEIN"/>
    <property type="match status" value="1"/>
</dbReference>
<dbReference type="AlphaFoldDB" id="A0A939E0M6"/>
<feature type="transmembrane region" description="Helical" evidence="9">
    <location>
        <begin position="281"/>
        <end position="310"/>
    </location>
</feature>
<dbReference type="Proteomes" id="UP000664332">
    <property type="component" value="Unassembled WGS sequence"/>
</dbReference>
<dbReference type="Gene3D" id="1.10.3470.10">
    <property type="entry name" value="ABC transporter involved in vitamin B12 uptake, BtuC"/>
    <property type="match status" value="1"/>
</dbReference>
<proteinExistence type="inferred from homology"/>
<feature type="transmembrane region" description="Helical" evidence="9">
    <location>
        <begin position="131"/>
        <end position="152"/>
    </location>
</feature>
<keyword evidence="11" id="KW-1185">Reference proteome</keyword>
<evidence type="ECO:0000256" key="9">
    <source>
        <dbReference type="SAM" id="Phobius"/>
    </source>
</evidence>
<protein>
    <submittedName>
        <fullName evidence="10">Iron chelate uptake ABC transporter family permease subunit</fullName>
    </submittedName>
</protein>
<feature type="transmembrane region" description="Helical" evidence="9">
    <location>
        <begin position="45"/>
        <end position="64"/>
    </location>
</feature>
<sequence>MTHTNSPHHTTALTGPDDPAAETTTRPVFPGIRLMGVTSLWRPRHFFAVVALAAVAVVVSAWSIGRGDYPMGIGDVFAVVVTGGGTRLEHLVVFDWRMPRAATALAVGAALGISGALTQSVTRNPLASPDILGVTDGASAAAVTVIIVGTGTGATGTGLLAGIGVSAAAVGGAVAAALAIWAIAWRGGVDTFRMVLAGIVIAALLKAWITYLLVQANIEDAATAKFWLAGSLATASWQRLIPITVLLVVVAAGAGVAARVLKALALGDDTATALGTGTAAAQVALLAVAALLAAAATATAGPIAFVAFVAPQTALRLTGAATPPLVASAVTGGIIIALADIAVQWLPNAMPVGLITSPIGGLFLLYLLINKNRKTTS</sequence>
<dbReference type="PANTHER" id="PTHR30472:SF24">
    <property type="entry name" value="FERRIC ENTEROBACTIN TRANSPORT SYSTEM PERMEASE PROTEIN FEPG"/>
    <property type="match status" value="1"/>
</dbReference>
<gene>
    <name evidence="10" type="ORF">JZY06_03350</name>
</gene>
<keyword evidence="5 9" id="KW-0812">Transmembrane</keyword>
<evidence type="ECO:0000256" key="4">
    <source>
        <dbReference type="ARBA" id="ARBA00022475"/>
    </source>
</evidence>
<evidence type="ECO:0000256" key="3">
    <source>
        <dbReference type="ARBA" id="ARBA00022448"/>
    </source>
</evidence>
<feature type="transmembrane region" description="Helical" evidence="9">
    <location>
        <begin position="101"/>
        <end position="119"/>
    </location>
</feature>
<accession>A0A939E0M6</accession>
<feature type="transmembrane region" description="Helical" evidence="9">
    <location>
        <begin position="322"/>
        <end position="343"/>
    </location>
</feature>
<reference evidence="10" key="1">
    <citation type="submission" date="2021-03" db="EMBL/GenBank/DDBJ databases">
        <authorList>
            <person name="Sun Q."/>
        </authorList>
    </citation>
    <scope>NUCLEOTIDE SEQUENCE</scope>
    <source>
        <strain evidence="10">CCM 8862</strain>
    </source>
</reference>
<evidence type="ECO:0000313" key="11">
    <source>
        <dbReference type="Proteomes" id="UP000664332"/>
    </source>
</evidence>
<feature type="transmembrane region" description="Helical" evidence="9">
    <location>
        <begin position="76"/>
        <end position="94"/>
    </location>
</feature>
<name>A0A939E0M6_9CORY</name>
<keyword evidence="3" id="KW-0813">Transport</keyword>